<comment type="similarity">
    <text evidence="2">Belongs to the pyrroline-5-carboxylate reductase family.</text>
</comment>
<organism evidence="10">
    <name type="scientific">Timema tahoe</name>
    <dbReference type="NCBI Taxonomy" id="61484"/>
    <lineage>
        <taxon>Eukaryota</taxon>
        <taxon>Metazoa</taxon>
        <taxon>Ecdysozoa</taxon>
        <taxon>Arthropoda</taxon>
        <taxon>Hexapoda</taxon>
        <taxon>Insecta</taxon>
        <taxon>Pterygota</taxon>
        <taxon>Neoptera</taxon>
        <taxon>Polyneoptera</taxon>
        <taxon>Phasmatodea</taxon>
        <taxon>Timematodea</taxon>
        <taxon>Timematoidea</taxon>
        <taxon>Timematidae</taxon>
        <taxon>Timema</taxon>
    </lineage>
</organism>
<dbReference type="Pfam" id="PF03807">
    <property type="entry name" value="F420_oxidored"/>
    <property type="match status" value="1"/>
</dbReference>
<evidence type="ECO:0000256" key="4">
    <source>
        <dbReference type="ARBA" id="ARBA00022650"/>
    </source>
</evidence>
<evidence type="ECO:0000256" key="7">
    <source>
        <dbReference type="PIRSR" id="PIRSR000193-1"/>
    </source>
</evidence>
<evidence type="ECO:0000256" key="3">
    <source>
        <dbReference type="ARBA" id="ARBA00012855"/>
    </source>
</evidence>
<sequence>MMIEVSVPQTLATGPYMATAIACMFQSLGAEITTDNTLVPQKSEVVILAVKPHIIPSVLKDIHPFVGDKNLILSVAMGIPLKDIEKGLPTGTRVVRIMPNTPAVVRSAASVYVCGNATKSKDEAVTEKLLRAIGTCDKVAESMMDAITALSGAGPAYAYIMVEALADGGVKMGLPRDLSYRLAAQTVLGAGQMIRDTKIHPGQLKDDVTSPGGTHPNSPWLQIYRYRVRSLVLSEFLCESVGLAQGCTIAGLHYLENHGFRAALIGAVEQATKRAEEVSLVQTK</sequence>
<dbReference type="InterPro" id="IPR029036">
    <property type="entry name" value="P5CR_dimer"/>
</dbReference>
<dbReference type="InterPro" id="IPR028939">
    <property type="entry name" value="P5C_Rdtase_cat_N"/>
</dbReference>
<dbReference type="GO" id="GO:0055129">
    <property type="term" value="P:L-proline biosynthetic process"/>
    <property type="evidence" value="ECO:0007669"/>
    <property type="project" value="UniProtKB-UniPathway"/>
</dbReference>
<dbReference type="Pfam" id="PF14748">
    <property type="entry name" value="P5CR_dimer"/>
    <property type="match status" value="2"/>
</dbReference>
<evidence type="ECO:0000259" key="9">
    <source>
        <dbReference type="Pfam" id="PF14748"/>
    </source>
</evidence>
<dbReference type="PIRSF" id="PIRSF000193">
    <property type="entry name" value="Pyrrol-5-carb_rd"/>
    <property type="match status" value="1"/>
</dbReference>
<keyword evidence="6" id="KW-0560">Oxidoreductase</keyword>
<dbReference type="NCBIfam" id="TIGR00112">
    <property type="entry name" value="proC"/>
    <property type="match status" value="1"/>
</dbReference>
<feature type="binding site" evidence="7">
    <location>
        <position position="36"/>
    </location>
    <ligand>
        <name>NADPH</name>
        <dbReference type="ChEBI" id="CHEBI:57783"/>
    </ligand>
</feature>
<evidence type="ECO:0000256" key="5">
    <source>
        <dbReference type="ARBA" id="ARBA00022857"/>
    </source>
</evidence>
<keyword evidence="4" id="KW-0641">Proline biosynthesis</keyword>
<accession>A0A7R9IDP8</accession>
<dbReference type="UniPathway" id="UPA00098">
    <property type="reaction ID" value="UER00361"/>
</dbReference>
<dbReference type="Gene3D" id="1.10.3730.10">
    <property type="entry name" value="ProC C-terminal domain-like"/>
    <property type="match status" value="2"/>
</dbReference>
<dbReference type="InterPro" id="IPR008927">
    <property type="entry name" value="6-PGluconate_DH-like_C_sf"/>
</dbReference>
<evidence type="ECO:0000256" key="2">
    <source>
        <dbReference type="ARBA" id="ARBA00005525"/>
    </source>
</evidence>
<dbReference type="PANTHER" id="PTHR11645:SF62">
    <property type="entry name" value="PYRROLINE-5-CARBOXYLATE REDUCTASE"/>
    <property type="match status" value="1"/>
</dbReference>
<evidence type="ECO:0000256" key="6">
    <source>
        <dbReference type="ARBA" id="ARBA00023002"/>
    </source>
</evidence>
<dbReference type="EMBL" id="OE001000">
    <property type="protein sequence ID" value="CAD7455690.1"/>
    <property type="molecule type" value="Genomic_DNA"/>
</dbReference>
<evidence type="ECO:0000313" key="10">
    <source>
        <dbReference type="EMBL" id="CAD7455690.1"/>
    </source>
</evidence>
<dbReference type="GO" id="GO:0004735">
    <property type="term" value="F:pyrroline-5-carboxylate reductase activity"/>
    <property type="evidence" value="ECO:0007669"/>
    <property type="project" value="UniProtKB-EC"/>
</dbReference>
<gene>
    <name evidence="10" type="ORF">TTEB3V08_LOCUS3754</name>
</gene>
<protein>
    <recommendedName>
        <fullName evidence="3">pyrroline-5-carboxylate reductase</fullName>
        <ecNumber evidence="3">1.5.1.2</ecNumber>
    </recommendedName>
</protein>
<comment type="pathway">
    <text evidence="1">Amino-acid biosynthesis; L-proline biosynthesis; L-proline from L-glutamate 5-semialdehyde: step 1/1.</text>
</comment>
<keyword evidence="5 7" id="KW-0521">NADP</keyword>
<dbReference type="InterPro" id="IPR000304">
    <property type="entry name" value="Pyrroline-COOH_reductase"/>
</dbReference>
<feature type="domain" description="Pyrroline-5-carboxylate reductase dimerisation" evidence="9">
    <location>
        <begin position="237"/>
        <end position="277"/>
    </location>
</feature>
<dbReference type="InterPro" id="IPR036291">
    <property type="entry name" value="NAD(P)-bd_dom_sf"/>
</dbReference>
<proteinExistence type="inferred from homology"/>
<dbReference type="HAMAP" id="MF_01925">
    <property type="entry name" value="P5C_reductase"/>
    <property type="match status" value="1"/>
</dbReference>
<keyword evidence="4" id="KW-0028">Amino-acid biosynthesis</keyword>
<name>A0A7R9IDP8_9NEOP</name>
<reference evidence="10" key="1">
    <citation type="submission" date="2020-11" db="EMBL/GenBank/DDBJ databases">
        <authorList>
            <person name="Tran Van P."/>
        </authorList>
    </citation>
    <scope>NUCLEOTIDE SEQUENCE</scope>
</reference>
<feature type="domain" description="Pyrroline-5-carboxylate reductase catalytic N-terminal" evidence="8">
    <location>
        <begin position="24"/>
        <end position="76"/>
    </location>
</feature>
<feature type="binding site" evidence="7">
    <location>
        <begin position="49"/>
        <end position="52"/>
    </location>
    <ligand>
        <name>NADP(+)</name>
        <dbReference type="ChEBI" id="CHEBI:58349"/>
    </ligand>
</feature>
<dbReference type="SUPFAM" id="SSF51735">
    <property type="entry name" value="NAD(P)-binding Rossmann-fold domains"/>
    <property type="match status" value="1"/>
</dbReference>
<feature type="domain" description="Pyrroline-5-carboxylate reductase dimerisation" evidence="9">
    <location>
        <begin position="141"/>
        <end position="214"/>
    </location>
</feature>
<dbReference type="EC" id="1.5.1.2" evidence="3"/>
<dbReference type="SUPFAM" id="SSF48179">
    <property type="entry name" value="6-phosphogluconate dehydrogenase C-terminal domain-like"/>
    <property type="match status" value="2"/>
</dbReference>
<evidence type="ECO:0000259" key="8">
    <source>
        <dbReference type="Pfam" id="PF03807"/>
    </source>
</evidence>
<evidence type="ECO:0000256" key="1">
    <source>
        <dbReference type="ARBA" id="ARBA00005205"/>
    </source>
</evidence>
<dbReference type="PANTHER" id="PTHR11645">
    <property type="entry name" value="PYRROLINE-5-CARBOXYLATE REDUCTASE"/>
    <property type="match status" value="1"/>
</dbReference>
<dbReference type="Gene3D" id="3.40.50.720">
    <property type="entry name" value="NAD(P)-binding Rossmann-like Domain"/>
    <property type="match status" value="1"/>
</dbReference>
<dbReference type="AlphaFoldDB" id="A0A7R9IDP8"/>
<dbReference type="FunFam" id="1.10.3730.10:FF:000001">
    <property type="entry name" value="Pyrroline-5-carboxylate reductase"/>
    <property type="match status" value="1"/>
</dbReference>